<evidence type="ECO:0000313" key="2">
    <source>
        <dbReference type="EMBL" id="KAJ9652945.1"/>
    </source>
</evidence>
<name>A0ABQ9NEY8_9PEZI</name>
<dbReference type="EMBL" id="JAPDRL010000366">
    <property type="protein sequence ID" value="KAJ9652945.1"/>
    <property type="molecule type" value="Genomic_DNA"/>
</dbReference>
<organism evidence="2 3">
    <name type="scientific">Coniosporium apollinis</name>
    <dbReference type="NCBI Taxonomy" id="61459"/>
    <lineage>
        <taxon>Eukaryota</taxon>
        <taxon>Fungi</taxon>
        <taxon>Dikarya</taxon>
        <taxon>Ascomycota</taxon>
        <taxon>Pezizomycotina</taxon>
        <taxon>Dothideomycetes</taxon>
        <taxon>Dothideomycetes incertae sedis</taxon>
        <taxon>Coniosporium</taxon>
    </lineage>
</organism>
<feature type="compositionally biased region" description="Basic residues" evidence="1">
    <location>
        <begin position="20"/>
        <end position="33"/>
    </location>
</feature>
<evidence type="ECO:0000313" key="3">
    <source>
        <dbReference type="Proteomes" id="UP001172684"/>
    </source>
</evidence>
<keyword evidence="3" id="KW-1185">Reference proteome</keyword>
<protein>
    <recommendedName>
        <fullName evidence="4">BED-type domain-containing protein</fullName>
    </recommendedName>
</protein>
<dbReference type="Proteomes" id="UP001172684">
    <property type="component" value="Unassembled WGS sequence"/>
</dbReference>
<gene>
    <name evidence="2" type="ORF">H2201_009186</name>
</gene>
<comment type="caution">
    <text evidence="2">The sequence shown here is derived from an EMBL/GenBank/DDBJ whole genome shotgun (WGS) entry which is preliminary data.</text>
</comment>
<sequence length="196" mass="22500">MARLMRPKRAAGPTTSSQPSKRRKQAQPKRSRQAFHQPRVADTENAEEPLSKAINVEQLSSEHSSSDAPPTVEQSSLRVHGQLYYCIAALQNRKKARKKTSHIWDPSKGFEIIHAATEKKHYYCKRCLDEKHDPLYKPLIVKGNTPVLNHWIREHKTDKNGRRIREARETIDKAVEQNSQAKGKDVASIVFRVNFE</sequence>
<feature type="non-terminal residue" evidence="2">
    <location>
        <position position="196"/>
    </location>
</feature>
<evidence type="ECO:0000256" key="1">
    <source>
        <dbReference type="SAM" id="MobiDB-lite"/>
    </source>
</evidence>
<proteinExistence type="predicted"/>
<reference evidence="2" key="1">
    <citation type="submission" date="2022-10" db="EMBL/GenBank/DDBJ databases">
        <title>Culturing micro-colonial fungi from biological soil crusts in the Mojave desert and describing Neophaeococcomyces mojavensis, and introducing the new genera and species Taxawa tesnikishii.</title>
        <authorList>
            <person name="Kurbessoian T."/>
            <person name="Stajich J.E."/>
        </authorList>
    </citation>
    <scope>NUCLEOTIDE SEQUENCE</scope>
    <source>
        <strain evidence="2">TK_1</strain>
    </source>
</reference>
<feature type="compositionally biased region" description="Polar residues" evidence="1">
    <location>
        <begin position="57"/>
        <end position="74"/>
    </location>
</feature>
<feature type="region of interest" description="Disordered" evidence="1">
    <location>
        <begin position="1"/>
        <end position="74"/>
    </location>
</feature>
<accession>A0ABQ9NEY8</accession>
<evidence type="ECO:0008006" key="4">
    <source>
        <dbReference type="Google" id="ProtNLM"/>
    </source>
</evidence>